<evidence type="ECO:0000256" key="5">
    <source>
        <dbReference type="ARBA" id="ARBA00022692"/>
    </source>
</evidence>
<evidence type="ECO:0000256" key="9">
    <source>
        <dbReference type="SAM" id="Phobius"/>
    </source>
</evidence>
<dbReference type="PATRIC" id="fig|1121326.3.peg.1805"/>
<comment type="caution">
    <text evidence="11">The sequence shown here is derived from an EMBL/GenBank/DDBJ whole genome shotgun (WGS) entry which is preliminary data.</text>
</comment>
<evidence type="ECO:0000256" key="2">
    <source>
        <dbReference type="ARBA" id="ARBA00022475"/>
    </source>
</evidence>
<keyword evidence="7 9" id="KW-0472">Membrane</keyword>
<reference evidence="11 12" key="1">
    <citation type="submission" date="2016-04" db="EMBL/GenBank/DDBJ databases">
        <title>Genome sequence of Clostridium magnum DSM 2767.</title>
        <authorList>
            <person name="Poehlein A."/>
            <person name="Uhlig R."/>
            <person name="Fischer R."/>
            <person name="Bahl H."/>
            <person name="Daniel R."/>
        </authorList>
    </citation>
    <scope>NUCLEOTIDE SEQUENCE [LARGE SCALE GENOMIC DNA]</scope>
    <source>
        <strain evidence="11 12">DSM 2767</strain>
    </source>
</reference>
<evidence type="ECO:0000256" key="7">
    <source>
        <dbReference type="ARBA" id="ARBA00023136"/>
    </source>
</evidence>
<dbReference type="RefSeq" id="WP_066621123.1">
    <property type="nucleotide sequence ID" value="NZ_FQXL01000004.1"/>
</dbReference>
<evidence type="ECO:0000313" key="12">
    <source>
        <dbReference type="Proteomes" id="UP000076603"/>
    </source>
</evidence>
<keyword evidence="3" id="KW-0328">Glycosyltransferase</keyword>
<feature type="transmembrane region" description="Helical" evidence="9">
    <location>
        <begin position="262"/>
        <end position="290"/>
    </location>
</feature>
<accession>A0A161WJU3</accession>
<feature type="transmembrane region" description="Helical" evidence="9">
    <location>
        <begin position="235"/>
        <end position="256"/>
    </location>
</feature>
<dbReference type="PANTHER" id="PTHR48090">
    <property type="entry name" value="UNDECAPRENYL-PHOSPHATE 4-DEOXY-4-FORMAMIDO-L-ARABINOSE TRANSFERASE-RELATED"/>
    <property type="match status" value="1"/>
</dbReference>
<keyword evidence="2" id="KW-1003">Cell membrane</keyword>
<evidence type="ECO:0000256" key="1">
    <source>
        <dbReference type="ARBA" id="ARBA00004651"/>
    </source>
</evidence>
<keyword evidence="12" id="KW-1185">Reference proteome</keyword>
<comment type="subcellular location">
    <subcellularLocation>
        <location evidence="1">Cell membrane</location>
        <topology evidence="1">Multi-pass membrane protein</topology>
    </subcellularLocation>
</comment>
<dbReference type="AlphaFoldDB" id="A0A161WJU3"/>
<proteinExistence type="inferred from homology"/>
<keyword evidence="4" id="KW-0808">Transferase</keyword>
<dbReference type="Gene3D" id="3.90.550.10">
    <property type="entry name" value="Spore Coat Polysaccharide Biosynthesis Protein SpsA, Chain A"/>
    <property type="match status" value="1"/>
</dbReference>
<dbReference type="PANTHER" id="PTHR48090:SF1">
    <property type="entry name" value="PROPHAGE BACTOPRENOL GLUCOSYL TRANSFERASE HOMOLOG"/>
    <property type="match status" value="1"/>
</dbReference>
<evidence type="ECO:0000313" key="11">
    <source>
        <dbReference type="EMBL" id="KZL92015.1"/>
    </source>
</evidence>
<dbReference type="Proteomes" id="UP000076603">
    <property type="component" value="Unassembled WGS sequence"/>
</dbReference>
<comment type="similarity">
    <text evidence="8">Belongs to the glycosyltransferase 2 family. GtrB subfamily.</text>
</comment>
<dbReference type="FunFam" id="3.90.550.10:FF:000079">
    <property type="entry name" value="Probable glycosyl transferase"/>
    <property type="match status" value="1"/>
</dbReference>
<dbReference type="SUPFAM" id="SSF53448">
    <property type="entry name" value="Nucleotide-diphospho-sugar transferases"/>
    <property type="match status" value="1"/>
</dbReference>
<dbReference type="GO" id="GO:0016757">
    <property type="term" value="F:glycosyltransferase activity"/>
    <property type="evidence" value="ECO:0007669"/>
    <property type="project" value="UniProtKB-KW"/>
</dbReference>
<organism evidence="11 12">
    <name type="scientific">Clostridium magnum DSM 2767</name>
    <dbReference type="NCBI Taxonomy" id="1121326"/>
    <lineage>
        <taxon>Bacteria</taxon>
        <taxon>Bacillati</taxon>
        <taxon>Bacillota</taxon>
        <taxon>Clostridia</taxon>
        <taxon>Eubacteriales</taxon>
        <taxon>Clostridiaceae</taxon>
        <taxon>Clostridium</taxon>
    </lineage>
</organism>
<dbReference type="InterPro" id="IPR029044">
    <property type="entry name" value="Nucleotide-diphossugar_trans"/>
</dbReference>
<keyword evidence="5 9" id="KW-0812">Transmembrane</keyword>
<evidence type="ECO:0000259" key="10">
    <source>
        <dbReference type="Pfam" id="PF00535"/>
    </source>
</evidence>
<sequence>MNNKLISIVVPMYFEEEVAKECYTRLSNVVIKNNLNYELIFVNDGSTDKTLQILEEFAKKDSHVKVISFSRNFGHQIAVTAGIDKSKGDAVIIIDADLQDPPELIPQMIRLWEEGNDVVYGKRKKRDGESLFKLTTAKLFYRVLNKMSSVEIPMDTGDFRLIDRKVVEALKKMPEHNRFLRGMSSWIGFKQIPLEYERKERFAGETKYPLKKMIKFAEDGIFSFSSKPLKLVEHLGFDSILVSLVVFIYLLIKISLGSSVSSIGWITTLTVACFIGGIQLISVGIVGEYITRIYDESKCRPLYIVDKEINLDGNLENSLNYSDGEMNLYKNSQRTLYVVNDSASASEDCDAK</sequence>
<evidence type="ECO:0000256" key="8">
    <source>
        <dbReference type="ARBA" id="ARBA00038152"/>
    </source>
</evidence>
<dbReference type="OrthoDB" id="9807778at2"/>
<dbReference type="GO" id="GO:0005886">
    <property type="term" value="C:plasma membrane"/>
    <property type="evidence" value="ECO:0007669"/>
    <property type="project" value="UniProtKB-SubCell"/>
</dbReference>
<gene>
    <name evidence="11" type="ORF">CLMAG_18210</name>
</gene>
<evidence type="ECO:0000256" key="3">
    <source>
        <dbReference type="ARBA" id="ARBA00022676"/>
    </source>
</evidence>
<evidence type="ECO:0000256" key="4">
    <source>
        <dbReference type="ARBA" id="ARBA00022679"/>
    </source>
</evidence>
<dbReference type="Pfam" id="PF00535">
    <property type="entry name" value="Glycos_transf_2"/>
    <property type="match status" value="1"/>
</dbReference>
<dbReference type="CDD" id="cd04187">
    <property type="entry name" value="DPM1_like_bac"/>
    <property type="match status" value="1"/>
</dbReference>
<keyword evidence="6 9" id="KW-1133">Transmembrane helix</keyword>
<dbReference type="InterPro" id="IPR001173">
    <property type="entry name" value="Glyco_trans_2-like"/>
</dbReference>
<dbReference type="EMBL" id="LWAE01000002">
    <property type="protein sequence ID" value="KZL92015.1"/>
    <property type="molecule type" value="Genomic_DNA"/>
</dbReference>
<feature type="domain" description="Glycosyltransferase 2-like" evidence="10">
    <location>
        <begin position="7"/>
        <end position="169"/>
    </location>
</feature>
<protein>
    <recommendedName>
        <fullName evidence="10">Glycosyltransferase 2-like domain-containing protein</fullName>
    </recommendedName>
</protein>
<dbReference type="InterPro" id="IPR050256">
    <property type="entry name" value="Glycosyltransferase_2"/>
</dbReference>
<dbReference type="STRING" id="1121326.CLMAG_18210"/>
<name>A0A161WJU3_9CLOT</name>
<evidence type="ECO:0000256" key="6">
    <source>
        <dbReference type="ARBA" id="ARBA00022989"/>
    </source>
</evidence>